<gene>
    <name evidence="2" type="ORF">EVAR_77402_1</name>
</gene>
<dbReference type="EMBL" id="BGZK01000241">
    <property type="protein sequence ID" value="GBP31106.1"/>
    <property type="molecule type" value="Genomic_DNA"/>
</dbReference>
<proteinExistence type="predicted"/>
<dbReference type="STRING" id="151549.A0A4C1UYK7"/>
<feature type="compositionally biased region" description="Polar residues" evidence="1">
    <location>
        <begin position="207"/>
        <end position="216"/>
    </location>
</feature>
<organism evidence="2 3">
    <name type="scientific">Eumeta variegata</name>
    <name type="common">Bagworm moth</name>
    <name type="synonym">Eumeta japonica</name>
    <dbReference type="NCBI Taxonomy" id="151549"/>
    <lineage>
        <taxon>Eukaryota</taxon>
        <taxon>Metazoa</taxon>
        <taxon>Ecdysozoa</taxon>
        <taxon>Arthropoda</taxon>
        <taxon>Hexapoda</taxon>
        <taxon>Insecta</taxon>
        <taxon>Pterygota</taxon>
        <taxon>Neoptera</taxon>
        <taxon>Endopterygota</taxon>
        <taxon>Lepidoptera</taxon>
        <taxon>Glossata</taxon>
        <taxon>Ditrysia</taxon>
        <taxon>Tineoidea</taxon>
        <taxon>Psychidae</taxon>
        <taxon>Oiketicinae</taxon>
        <taxon>Eumeta</taxon>
    </lineage>
</organism>
<dbReference type="Proteomes" id="UP000299102">
    <property type="component" value="Unassembled WGS sequence"/>
</dbReference>
<dbReference type="AlphaFoldDB" id="A0A4C1UYK7"/>
<dbReference type="OrthoDB" id="410104at2759"/>
<protein>
    <submittedName>
        <fullName evidence="2">Uncharacterized transposon-derived protein F52C9.6</fullName>
    </submittedName>
</protein>
<evidence type="ECO:0000313" key="3">
    <source>
        <dbReference type="Proteomes" id="UP000299102"/>
    </source>
</evidence>
<sequence length="250" mass="29124">MGDFNGQIGECHRDEEYIVGSEGNGTRSKNGERLVNFCLDNKLRQLISPTENMQKEIERRITNIWKRFWSLTEIMKNKEMTMSVKRKVYNVCILPCLTYACQTWALIEQQKRKINICQNEIERNVLGVKKRDKIQLKRINEKTKFRKVQTVCRKLKWQWTGLMLRERKEKWTKLITEWRPRGNNRSTVSKLKMGRGAESRVGDGTETKSVTGSRSRTVPRPETKAGATAIQKNGRRHYIHVGEVAGGKLL</sequence>
<evidence type="ECO:0000256" key="1">
    <source>
        <dbReference type="SAM" id="MobiDB-lite"/>
    </source>
</evidence>
<accession>A0A4C1UYK7</accession>
<feature type="compositionally biased region" description="Basic and acidic residues" evidence="1">
    <location>
        <begin position="195"/>
        <end position="206"/>
    </location>
</feature>
<comment type="caution">
    <text evidence="2">The sequence shown here is derived from an EMBL/GenBank/DDBJ whole genome shotgun (WGS) entry which is preliminary data.</text>
</comment>
<feature type="region of interest" description="Disordered" evidence="1">
    <location>
        <begin position="185"/>
        <end position="229"/>
    </location>
</feature>
<name>A0A4C1UYK7_EUMVA</name>
<dbReference type="PANTHER" id="PTHR47027:SF20">
    <property type="entry name" value="REVERSE TRANSCRIPTASE-LIKE PROTEIN WITH RNA-DIRECTED DNA POLYMERASE DOMAIN"/>
    <property type="match status" value="1"/>
</dbReference>
<evidence type="ECO:0000313" key="2">
    <source>
        <dbReference type="EMBL" id="GBP31106.1"/>
    </source>
</evidence>
<reference evidence="2 3" key="1">
    <citation type="journal article" date="2019" name="Commun. Biol.">
        <title>The bagworm genome reveals a unique fibroin gene that provides high tensile strength.</title>
        <authorList>
            <person name="Kono N."/>
            <person name="Nakamura H."/>
            <person name="Ohtoshi R."/>
            <person name="Tomita M."/>
            <person name="Numata K."/>
            <person name="Arakawa K."/>
        </authorList>
    </citation>
    <scope>NUCLEOTIDE SEQUENCE [LARGE SCALE GENOMIC DNA]</scope>
</reference>
<dbReference type="PANTHER" id="PTHR47027">
    <property type="entry name" value="REVERSE TRANSCRIPTASE DOMAIN-CONTAINING PROTEIN"/>
    <property type="match status" value="1"/>
</dbReference>
<keyword evidence="3" id="KW-1185">Reference proteome</keyword>